<evidence type="ECO:0000256" key="4">
    <source>
        <dbReference type="ARBA" id="ARBA00022741"/>
    </source>
</evidence>
<evidence type="ECO:0000256" key="6">
    <source>
        <dbReference type="ARBA" id="ARBA00022840"/>
    </source>
</evidence>
<dbReference type="Pfam" id="PF00069">
    <property type="entry name" value="Pkinase"/>
    <property type="match status" value="1"/>
</dbReference>
<comment type="catalytic activity">
    <reaction evidence="8">
        <text>L-seryl-[protein] + ATP = O-phospho-L-seryl-[protein] + ADP + H(+)</text>
        <dbReference type="Rhea" id="RHEA:17989"/>
        <dbReference type="Rhea" id="RHEA-COMP:9863"/>
        <dbReference type="Rhea" id="RHEA-COMP:11604"/>
        <dbReference type="ChEBI" id="CHEBI:15378"/>
        <dbReference type="ChEBI" id="CHEBI:29999"/>
        <dbReference type="ChEBI" id="CHEBI:30616"/>
        <dbReference type="ChEBI" id="CHEBI:83421"/>
        <dbReference type="ChEBI" id="CHEBI:456216"/>
        <dbReference type="EC" id="2.7.11.1"/>
    </reaction>
</comment>
<dbReference type="STRING" id="436010.A0A166GYZ2"/>
<gene>
    <name evidence="11" type="ORF">FIBSPDRAFT_863989</name>
</gene>
<keyword evidence="5" id="KW-0418">Kinase</keyword>
<evidence type="ECO:0000256" key="5">
    <source>
        <dbReference type="ARBA" id="ARBA00022777"/>
    </source>
</evidence>
<feature type="region of interest" description="Disordered" evidence="9">
    <location>
        <begin position="157"/>
        <end position="177"/>
    </location>
</feature>
<dbReference type="PROSITE" id="PS50011">
    <property type="entry name" value="PROTEIN_KINASE_DOM"/>
    <property type="match status" value="1"/>
</dbReference>
<keyword evidence="2" id="KW-0723">Serine/threonine-protein kinase</keyword>
<evidence type="ECO:0000259" key="10">
    <source>
        <dbReference type="PROSITE" id="PS50011"/>
    </source>
</evidence>
<evidence type="ECO:0000313" key="11">
    <source>
        <dbReference type="EMBL" id="KZP18308.1"/>
    </source>
</evidence>
<dbReference type="InterPro" id="IPR011009">
    <property type="entry name" value="Kinase-like_dom_sf"/>
</dbReference>
<evidence type="ECO:0000256" key="3">
    <source>
        <dbReference type="ARBA" id="ARBA00022679"/>
    </source>
</evidence>
<feature type="domain" description="Protein kinase" evidence="10">
    <location>
        <begin position="1"/>
        <end position="109"/>
    </location>
</feature>
<evidence type="ECO:0000256" key="9">
    <source>
        <dbReference type="SAM" id="MobiDB-lite"/>
    </source>
</evidence>
<dbReference type="InterPro" id="IPR000719">
    <property type="entry name" value="Prot_kinase_dom"/>
</dbReference>
<dbReference type="OrthoDB" id="248923at2759"/>
<sequence length="177" mass="19822">MFERWGTNGYLAPELIPHTCITEGYTGAVDVWGYGIILYEILLGKRCVNANTPEGQTYMNQQLAKHIHDDIDRFIGKNDAVTADLLHKILQADPTRRSSWATIQQHEYFAGVDWAAVAGREEHFDVPVVASKGVKPYSPRVVTDRVKFKVGDSSLNFESDKPDRAHSNKVHGTALIQ</sequence>
<name>A0A166GYZ2_9AGAM</name>
<dbReference type="Gene3D" id="1.10.510.10">
    <property type="entry name" value="Transferase(Phosphotransferase) domain 1"/>
    <property type="match status" value="1"/>
</dbReference>
<dbReference type="EC" id="2.7.11.1" evidence="1"/>
<dbReference type="PANTHER" id="PTHR24356:SF1">
    <property type="entry name" value="SERINE_THREONINE-PROTEIN KINASE GREATWALL"/>
    <property type="match status" value="1"/>
</dbReference>
<dbReference type="PANTHER" id="PTHR24356">
    <property type="entry name" value="SERINE/THREONINE-PROTEIN KINASE"/>
    <property type="match status" value="1"/>
</dbReference>
<evidence type="ECO:0000313" key="12">
    <source>
        <dbReference type="Proteomes" id="UP000076532"/>
    </source>
</evidence>
<dbReference type="Proteomes" id="UP000076532">
    <property type="component" value="Unassembled WGS sequence"/>
</dbReference>
<dbReference type="SUPFAM" id="SSF56112">
    <property type="entry name" value="Protein kinase-like (PK-like)"/>
    <property type="match status" value="1"/>
</dbReference>
<dbReference type="AlphaFoldDB" id="A0A166GYZ2"/>
<protein>
    <recommendedName>
        <fullName evidence="1">non-specific serine/threonine protein kinase</fullName>
        <ecNumber evidence="1">2.7.11.1</ecNumber>
    </recommendedName>
</protein>
<keyword evidence="4" id="KW-0547">Nucleotide-binding</keyword>
<reference evidence="11 12" key="1">
    <citation type="journal article" date="2016" name="Mol. Biol. Evol.">
        <title>Comparative Genomics of Early-Diverging Mushroom-Forming Fungi Provides Insights into the Origins of Lignocellulose Decay Capabilities.</title>
        <authorList>
            <person name="Nagy L.G."/>
            <person name="Riley R."/>
            <person name="Tritt A."/>
            <person name="Adam C."/>
            <person name="Daum C."/>
            <person name="Floudas D."/>
            <person name="Sun H."/>
            <person name="Yadav J.S."/>
            <person name="Pangilinan J."/>
            <person name="Larsson K.H."/>
            <person name="Matsuura K."/>
            <person name="Barry K."/>
            <person name="Labutti K."/>
            <person name="Kuo R."/>
            <person name="Ohm R.A."/>
            <person name="Bhattacharya S.S."/>
            <person name="Shirouzu T."/>
            <person name="Yoshinaga Y."/>
            <person name="Martin F.M."/>
            <person name="Grigoriev I.V."/>
            <person name="Hibbett D.S."/>
        </authorList>
    </citation>
    <scope>NUCLEOTIDE SEQUENCE [LARGE SCALE GENOMIC DNA]</scope>
    <source>
        <strain evidence="11 12">CBS 109695</strain>
    </source>
</reference>
<keyword evidence="3" id="KW-0808">Transferase</keyword>
<evidence type="ECO:0000256" key="1">
    <source>
        <dbReference type="ARBA" id="ARBA00012513"/>
    </source>
</evidence>
<evidence type="ECO:0000256" key="8">
    <source>
        <dbReference type="ARBA" id="ARBA00048679"/>
    </source>
</evidence>
<dbReference type="InterPro" id="IPR050236">
    <property type="entry name" value="Ser_Thr_kinase_AGC"/>
</dbReference>
<dbReference type="GO" id="GO:0005524">
    <property type="term" value="F:ATP binding"/>
    <property type="evidence" value="ECO:0007669"/>
    <property type="project" value="UniProtKB-KW"/>
</dbReference>
<keyword evidence="12" id="KW-1185">Reference proteome</keyword>
<dbReference type="GO" id="GO:0004674">
    <property type="term" value="F:protein serine/threonine kinase activity"/>
    <property type="evidence" value="ECO:0007669"/>
    <property type="project" value="UniProtKB-KW"/>
</dbReference>
<organism evidence="11 12">
    <name type="scientific">Athelia psychrophila</name>
    <dbReference type="NCBI Taxonomy" id="1759441"/>
    <lineage>
        <taxon>Eukaryota</taxon>
        <taxon>Fungi</taxon>
        <taxon>Dikarya</taxon>
        <taxon>Basidiomycota</taxon>
        <taxon>Agaricomycotina</taxon>
        <taxon>Agaricomycetes</taxon>
        <taxon>Agaricomycetidae</taxon>
        <taxon>Atheliales</taxon>
        <taxon>Atheliaceae</taxon>
        <taxon>Athelia</taxon>
    </lineage>
</organism>
<accession>A0A166GYZ2</accession>
<evidence type="ECO:0000256" key="2">
    <source>
        <dbReference type="ARBA" id="ARBA00022527"/>
    </source>
</evidence>
<dbReference type="EMBL" id="KV417574">
    <property type="protein sequence ID" value="KZP18308.1"/>
    <property type="molecule type" value="Genomic_DNA"/>
</dbReference>
<comment type="catalytic activity">
    <reaction evidence="7">
        <text>L-threonyl-[protein] + ATP = O-phospho-L-threonyl-[protein] + ADP + H(+)</text>
        <dbReference type="Rhea" id="RHEA:46608"/>
        <dbReference type="Rhea" id="RHEA-COMP:11060"/>
        <dbReference type="Rhea" id="RHEA-COMP:11605"/>
        <dbReference type="ChEBI" id="CHEBI:15378"/>
        <dbReference type="ChEBI" id="CHEBI:30013"/>
        <dbReference type="ChEBI" id="CHEBI:30616"/>
        <dbReference type="ChEBI" id="CHEBI:61977"/>
        <dbReference type="ChEBI" id="CHEBI:456216"/>
        <dbReference type="EC" id="2.7.11.1"/>
    </reaction>
</comment>
<keyword evidence="6" id="KW-0067">ATP-binding</keyword>
<proteinExistence type="predicted"/>
<dbReference type="GO" id="GO:0035556">
    <property type="term" value="P:intracellular signal transduction"/>
    <property type="evidence" value="ECO:0007669"/>
    <property type="project" value="TreeGrafter"/>
</dbReference>
<evidence type="ECO:0000256" key="7">
    <source>
        <dbReference type="ARBA" id="ARBA00047899"/>
    </source>
</evidence>